<evidence type="ECO:0000313" key="1">
    <source>
        <dbReference type="EMBL" id="ERH29885.1"/>
    </source>
</evidence>
<protein>
    <submittedName>
        <fullName evidence="1">Uncharacterized protein</fullName>
    </submittedName>
</protein>
<proteinExistence type="predicted"/>
<dbReference type="EMBL" id="AWSI01000040">
    <property type="protein sequence ID" value="ERH29885.1"/>
    <property type="molecule type" value="Genomic_DNA"/>
</dbReference>
<comment type="caution">
    <text evidence="1">The sequence shown here is derived from an EMBL/GenBank/DDBJ whole genome shotgun (WGS) entry which is preliminary data.</text>
</comment>
<dbReference type="AlphaFoldDB" id="U1QQY0"/>
<reference evidence="1 2" key="1">
    <citation type="submission" date="2013-08" db="EMBL/GenBank/DDBJ databases">
        <authorList>
            <person name="Weinstock G."/>
            <person name="Sodergren E."/>
            <person name="Wylie T."/>
            <person name="Fulton L."/>
            <person name="Fulton R."/>
            <person name="Fronick C."/>
            <person name="O'Laughlin M."/>
            <person name="Godfrey J."/>
            <person name="Miner T."/>
            <person name="Herter B."/>
            <person name="Appelbaum E."/>
            <person name="Cordes M."/>
            <person name="Lek S."/>
            <person name="Wollam A."/>
            <person name="Pepin K.H."/>
            <person name="Palsikar V.B."/>
            <person name="Mitreva M."/>
            <person name="Wilson R.K."/>
        </authorList>
    </citation>
    <scope>NUCLEOTIDE SEQUENCE [LARGE SCALE GENOMIC DNA]</scope>
    <source>
        <strain evidence="1 2">F0580</strain>
    </source>
</reference>
<organism evidence="1 2">
    <name type="scientific">Alloscardovia omnicolens F0580</name>
    <dbReference type="NCBI Taxonomy" id="1321816"/>
    <lineage>
        <taxon>Bacteria</taxon>
        <taxon>Bacillati</taxon>
        <taxon>Actinomycetota</taxon>
        <taxon>Actinomycetes</taxon>
        <taxon>Bifidobacteriales</taxon>
        <taxon>Bifidobacteriaceae</taxon>
        <taxon>Alloscardovia</taxon>
    </lineage>
</organism>
<gene>
    <name evidence="1" type="ORF">HMPREF9244_01515</name>
</gene>
<accession>U1QQY0</accession>
<evidence type="ECO:0000313" key="2">
    <source>
        <dbReference type="Proteomes" id="UP000016519"/>
    </source>
</evidence>
<dbReference type="STRING" id="419015.HMPREF3214_00856"/>
<keyword evidence="2" id="KW-1185">Reference proteome</keyword>
<name>U1QQY0_9BIFI</name>
<dbReference type="HOGENOM" id="CLU_3195288_0_0_11"/>
<dbReference type="Proteomes" id="UP000016519">
    <property type="component" value="Unassembled WGS sequence"/>
</dbReference>
<sequence>MYPHSGQLVSITAIKVPVDNSKSNNSFSKSLLENKELLDNLLQKQ</sequence>